<protein>
    <submittedName>
        <fullName evidence="1">Uncharacterized protein</fullName>
    </submittedName>
</protein>
<proteinExistence type="predicted"/>
<organism evidence="1">
    <name type="scientific">Rhizophora mucronata</name>
    <name type="common">Asiatic mangrove</name>
    <dbReference type="NCBI Taxonomy" id="61149"/>
    <lineage>
        <taxon>Eukaryota</taxon>
        <taxon>Viridiplantae</taxon>
        <taxon>Streptophyta</taxon>
        <taxon>Embryophyta</taxon>
        <taxon>Tracheophyta</taxon>
        <taxon>Spermatophyta</taxon>
        <taxon>Magnoliopsida</taxon>
        <taxon>eudicotyledons</taxon>
        <taxon>Gunneridae</taxon>
        <taxon>Pentapetalae</taxon>
        <taxon>rosids</taxon>
        <taxon>fabids</taxon>
        <taxon>Malpighiales</taxon>
        <taxon>Rhizophoraceae</taxon>
        <taxon>Rhizophora</taxon>
    </lineage>
</organism>
<sequence length="33" mass="3701">MSEQAEELGCSVSMQELVELNNAVFQNQCLISR</sequence>
<accession>A0A2P2IUK4</accession>
<evidence type="ECO:0000313" key="1">
    <source>
        <dbReference type="EMBL" id="MBW84906.1"/>
    </source>
</evidence>
<reference evidence="1" key="1">
    <citation type="submission" date="2018-02" db="EMBL/GenBank/DDBJ databases">
        <title>Rhizophora mucronata_Transcriptome.</title>
        <authorList>
            <person name="Meera S.P."/>
            <person name="Sreeshan A."/>
            <person name="Augustine A."/>
        </authorList>
    </citation>
    <scope>NUCLEOTIDE SEQUENCE</scope>
    <source>
        <tissue evidence="1">Leaf</tissue>
    </source>
</reference>
<name>A0A2P2IUK4_RHIMU</name>
<dbReference type="EMBL" id="GGEC01004423">
    <property type="protein sequence ID" value="MBW84906.1"/>
    <property type="molecule type" value="Transcribed_RNA"/>
</dbReference>
<dbReference type="AlphaFoldDB" id="A0A2P2IUK4"/>